<dbReference type="Pfam" id="PF10254">
    <property type="entry name" value="Pacs-1"/>
    <property type="match status" value="1"/>
</dbReference>
<name>A0A0C2JXT6_THEKT</name>
<sequence>MLVILISVRNMSDLDPKTCQNLTNVQSLFKLFSKPQPVAHRIDRITTETKKFLMKGLLHGRQSSIGEDPTIIIDFWIASSQMNVKDSEKISKNEKKEKRISNKGEYELVTIYRNNLMNGLKTNSLVTNFLNLQISKSHSTDQHLKSKKNKDKLTSTHIRDVTHVVCATRGCTFKIDIDGQIWDSVKYFTVSPESSSNIKYFPFGLPLTYD</sequence>
<organism evidence="2 3">
    <name type="scientific">Thelohanellus kitauei</name>
    <name type="common">Myxosporean</name>
    <dbReference type="NCBI Taxonomy" id="669202"/>
    <lineage>
        <taxon>Eukaryota</taxon>
        <taxon>Metazoa</taxon>
        <taxon>Cnidaria</taxon>
        <taxon>Myxozoa</taxon>
        <taxon>Myxosporea</taxon>
        <taxon>Bivalvulida</taxon>
        <taxon>Platysporina</taxon>
        <taxon>Myxobolidae</taxon>
        <taxon>Thelohanellus</taxon>
    </lineage>
</organism>
<protein>
    <recommendedName>
        <fullName evidence="1">Phosphofurin acidic cluster sorting protein 1/2 C-terminal domain-containing protein</fullName>
    </recommendedName>
</protein>
<gene>
    <name evidence="2" type="ORF">RF11_02150</name>
</gene>
<evidence type="ECO:0000313" key="3">
    <source>
        <dbReference type="Proteomes" id="UP000031668"/>
    </source>
</evidence>
<evidence type="ECO:0000259" key="1">
    <source>
        <dbReference type="Pfam" id="PF10254"/>
    </source>
</evidence>
<dbReference type="Proteomes" id="UP000031668">
    <property type="component" value="Unassembled WGS sequence"/>
</dbReference>
<comment type="caution">
    <text evidence="2">The sequence shown here is derived from an EMBL/GenBank/DDBJ whole genome shotgun (WGS) entry which is preliminary data.</text>
</comment>
<accession>A0A0C2JXT6</accession>
<proteinExistence type="predicted"/>
<evidence type="ECO:0000313" key="2">
    <source>
        <dbReference type="EMBL" id="KII74303.1"/>
    </source>
</evidence>
<dbReference type="EMBL" id="JWZT01000466">
    <property type="protein sequence ID" value="KII74303.1"/>
    <property type="molecule type" value="Genomic_DNA"/>
</dbReference>
<dbReference type="OrthoDB" id="28829at2759"/>
<feature type="domain" description="Phosphofurin acidic cluster sorting protein 1/2 C-terminal" evidence="1">
    <location>
        <begin position="61"/>
        <end position="205"/>
    </location>
</feature>
<reference evidence="2 3" key="1">
    <citation type="journal article" date="2014" name="Genome Biol. Evol.">
        <title>The genome of the myxosporean Thelohanellus kitauei shows adaptations to nutrient acquisition within its fish host.</title>
        <authorList>
            <person name="Yang Y."/>
            <person name="Xiong J."/>
            <person name="Zhou Z."/>
            <person name="Huo F."/>
            <person name="Miao W."/>
            <person name="Ran C."/>
            <person name="Liu Y."/>
            <person name="Zhang J."/>
            <person name="Feng J."/>
            <person name="Wang M."/>
            <person name="Wang M."/>
            <person name="Wang L."/>
            <person name="Yao B."/>
        </authorList>
    </citation>
    <scope>NUCLEOTIDE SEQUENCE [LARGE SCALE GENOMIC DNA]</scope>
    <source>
        <strain evidence="2">Wuqing</strain>
    </source>
</reference>
<keyword evidence="3" id="KW-1185">Reference proteome</keyword>
<dbReference type="AlphaFoldDB" id="A0A0C2JXT6"/>
<dbReference type="InterPro" id="IPR019381">
    <property type="entry name" value="PACS1/2_C"/>
</dbReference>